<proteinExistence type="predicted"/>
<reference evidence="1 2" key="1">
    <citation type="submission" date="2019-07" db="EMBL/GenBank/DDBJ databases">
        <authorList>
            <person name="Jastrzebski P J."/>
            <person name="Paukszto L."/>
            <person name="Jastrzebski P J."/>
        </authorList>
    </citation>
    <scope>NUCLEOTIDE SEQUENCE [LARGE SCALE GENOMIC DNA]</scope>
    <source>
        <strain evidence="1 2">WMS-il1</strain>
    </source>
</reference>
<dbReference type="EMBL" id="CABIJS010000210">
    <property type="protein sequence ID" value="VUZ46158.1"/>
    <property type="molecule type" value="Genomic_DNA"/>
</dbReference>
<dbReference type="Proteomes" id="UP000321570">
    <property type="component" value="Unassembled WGS sequence"/>
</dbReference>
<sequence length="178" mass="19633">MDEVSPCERATYLATNVNRGNLDELAEPADKTQELSDRPCVQAVETPTPNRVTAQQSDVLTKLTQTQILHPDSSGTKDSVSIDRLKPAYLELPNVNPNSALPKLPPLRPPIMYTHPILVLSPPLKIPYNLPLPQSSPHSKTLLNLPPHLLASLDPNSLALIEVEELTSLPDWPIMYNN</sequence>
<gene>
    <name evidence="1" type="ORF">WMSIL1_LOCUS6003</name>
</gene>
<protein>
    <submittedName>
        <fullName evidence="1">Uncharacterized protein</fullName>
    </submittedName>
</protein>
<name>A0A564YHH3_HYMDI</name>
<keyword evidence="2" id="KW-1185">Reference proteome</keyword>
<evidence type="ECO:0000313" key="1">
    <source>
        <dbReference type="EMBL" id="VUZ46158.1"/>
    </source>
</evidence>
<organism evidence="1 2">
    <name type="scientific">Hymenolepis diminuta</name>
    <name type="common">Rat tapeworm</name>
    <dbReference type="NCBI Taxonomy" id="6216"/>
    <lineage>
        <taxon>Eukaryota</taxon>
        <taxon>Metazoa</taxon>
        <taxon>Spiralia</taxon>
        <taxon>Lophotrochozoa</taxon>
        <taxon>Platyhelminthes</taxon>
        <taxon>Cestoda</taxon>
        <taxon>Eucestoda</taxon>
        <taxon>Cyclophyllidea</taxon>
        <taxon>Hymenolepididae</taxon>
        <taxon>Hymenolepis</taxon>
    </lineage>
</organism>
<dbReference type="AlphaFoldDB" id="A0A564YHH3"/>
<evidence type="ECO:0000313" key="2">
    <source>
        <dbReference type="Proteomes" id="UP000321570"/>
    </source>
</evidence>
<accession>A0A564YHH3</accession>